<name>A0A0R1S544_9LACO</name>
<evidence type="ECO:0000313" key="3">
    <source>
        <dbReference type="Proteomes" id="UP000052013"/>
    </source>
</evidence>
<proteinExistence type="predicted"/>
<dbReference type="InterPro" id="IPR000825">
    <property type="entry name" value="SUF_FeS_clus_asmbl_SufBD_core"/>
</dbReference>
<dbReference type="PATRIC" id="fig|1423739.3.peg.1478"/>
<feature type="domain" description="SUF system FeS cluster assembly SufBD core" evidence="1">
    <location>
        <begin position="28"/>
        <end position="154"/>
    </location>
</feature>
<reference evidence="2 3" key="1">
    <citation type="journal article" date="2015" name="Genome Announc.">
        <title>Expanding the biotechnology potential of lactobacilli through comparative genomics of 213 strains and associated genera.</title>
        <authorList>
            <person name="Sun Z."/>
            <person name="Harris H.M."/>
            <person name="McCann A."/>
            <person name="Guo C."/>
            <person name="Argimon S."/>
            <person name="Zhang W."/>
            <person name="Yang X."/>
            <person name="Jeffery I.B."/>
            <person name="Cooney J.C."/>
            <person name="Kagawa T.F."/>
            <person name="Liu W."/>
            <person name="Song Y."/>
            <person name="Salvetti E."/>
            <person name="Wrobel A."/>
            <person name="Rasinkangas P."/>
            <person name="Parkhill J."/>
            <person name="Rea M.C."/>
            <person name="O'Sullivan O."/>
            <person name="Ritari J."/>
            <person name="Douillard F.P."/>
            <person name="Paul Ross R."/>
            <person name="Yang R."/>
            <person name="Briner A.E."/>
            <person name="Felis G.E."/>
            <person name="de Vos W.M."/>
            <person name="Barrangou R."/>
            <person name="Klaenhammer T.R."/>
            <person name="Caufield P.W."/>
            <person name="Cui Y."/>
            <person name="Zhang H."/>
            <person name="O'Toole P.W."/>
        </authorList>
    </citation>
    <scope>NUCLEOTIDE SEQUENCE [LARGE SCALE GENOMIC DNA]</scope>
    <source>
        <strain evidence="2 3">DSM 14421</strain>
    </source>
</reference>
<dbReference type="Proteomes" id="UP000052013">
    <property type="component" value="Unassembled WGS sequence"/>
</dbReference>
<accession>A0A0R1S544</accession>
<gene>
    <name evidence="2" type="ORF">FC85_GL001414</name>
</gene>
<evidence type="ECO:0000313" key="2">
    <source>
        <dbReference type="EMBL" id="KRL64141.1"/>
    </source>
</evidence>
<dbReference type="SUPFAM" id="SSF101960">
    <property type="entry name" value="Stabilizer of iron transporter SufD"/>
    <property type="match status" value="1"/>
</dbReference>
<dbReference type="AlphaFoldDB" id="A0A0R1S544"/>
<protein>
    <recommendedName>
        <fullName evidence="1">SUF system FeS cluster assembly SufBD core domain-containing protein</fullName>
    </recommendedName>
</protein>
<dbReference type="EMBL" id="AZEY01000098">
    <property type="protein sequence ID" value="KRL64141.1"/>
    <property type="molecule type" value="Genomic_DNA"/>
</dbReference>
<evidence type="ECO:0000259" key="1">
    <source>
        <dbReference type="Pfam" id="PF01458"/>
    </source>
</evidence>
<dbReference type="Pfam" id="PF01458">
    <property type="entry name" value="SUFBD_core"/>
    <property type="match status" value="1"/>
</dbReference>
<dbReference type="InterPro" id="IPR037284">
    <property type="entry name" value="SUF_FeS_clus_asmbl_SufBD_sf"/>
</dbReference>
<dbReference type="GO" id="GO:0016226">
    <property type="term" value="P:iron-sulfur cluster assembly"/>
    <property type="evidence" value="ECO:0007669"/>
    <property type="project" value="InterPro"/>
</dbReference>
<organism evidence="2 3">
    <name type="scientific">Lentilactobacillus diolivorans DSM 14421</name>
    <dbReference type="NCBI Taxonomy" id="1423739"/>
    <lineage>
        <taxon>Bacteria</taxon>
        <taxon>Bacillati</taxon>
        <taxon>Bacillota</taxon>
        <taxon>Bacilli</taxon>
        <taxon>Lactobacillales</taxon>
        <taxon>Lactobacillaceae</taxon>
        <taxon>Lentilactobacillus</taxon>
    </lineage>
</organism>
<sequence>MLVPDNVRLHHKLNLTIDADSSHPEALTVVTVMGSNSRLSLNQDIEVSGMANCVSVIVDGTVGTSSQLNATTIVRSHQQVDMTIVANQELSAKASNNWSVMAATKGALLGDVKVNLNQTGSRAELSTLGISEDQEVGLPTEVNHLAPHTVSKVNV</sequence>
<dbReference type="STRING" id="1423739.FC85_GL001414"/>
<comment type="caution">
    <text evidence="2">The sequence shown here is derived from an EMBL/GenBank/DDBJ whole genome shotgun (WGS) entry which is preliminary data.</text>
</comment>